<evidence type="ECO:0000313" key="12">
    <source>
        <dbReference type="Proteomes" id="UP000029227"/>
    </source>
</evidence>
<name>A0A090QPZ5_9GAMM</name>
<dbReference type="SUPFAM" id="SSF55060">
    <property type="entry name" value="GHMP Kinase, C-terminal domain"/>
    <property type="match status" value="1"/>
</dbReference>
<sequence>MGVVEGLKFMATAGGHHIKGPSNNILSDNNHFALALCMVIPLIVYLLGQYKQKFYRLGLITVLILCVLAVLGTQSRGGFIGLTCVGGFFWLKSKRKVMTLLGFGLLTILALQFLPEKWFNRMNTIENAEQDGSFMIRVKAWKMYTLMAMERPLVGGGFRAMQFGYVWRSVADDFEKLSFIESPEPGDRGWAAHSIYFQVLGDHGFLGLGLFLGIIVVAYFTLSNIMRKVKDLERLRWQYHLASMLKLSIVAYCISGAALSLPYAEACWSFFAVVIALDLSMRESLEQIEQEEKPKPSLRRTLRIRNKPDKDYSDKGYFCALGIFLHNLKCSTNLKIVVVFFCGFVIYLWLTEDMSMIVRSRSPLRLGLAGGGTDLSPYCDKYGGCVLNATIDMYAHCTIEMEEDCEGVFFDAQDIGEQFHSSLTGELPLEGRLILHKAVYNRVIREYNHGQPLPIKVYTHCDAPPGSGLGSSSTMVVTMISAYQKLLNLPLGEYDIARLAYDIERVDCQLSGGKQDQYATTFGGFNFMEFYDENRVLVNPLRIRRSILNELETQLLLYFTGVSRSSAKIIDDQVKTTSGNTEKPLQAMHDVKQLAFEMKERLLHSDIDGMSKLFSGLLGRQEGNVPGYIHTAD</sequence>
<evidence type="ECO:0000256" key="3">
    <source>
        <dbReference type="ARBA" id="ARBA00022741"/>
    </source>
</evidence>
<dbReference type="EMBL" id="BBMN01000006">
    <property type="protein sequence ID" value="GAL05250.1"/>
    <property type="molecule type" value="Genomic_DNA"/>
</dbReference>
<dbReference type="PANTHER" id="PTHR37422">
    <property type="entry name" value="TEICHURONIC ACID BIOSYNTHESIS PROTEIN TUAE"/>
    <property type="match status" value="1"/>
</dbReference>
<protein>
    <submittedName>
        <fullName evidence="11">D,D-heptose 7-phosphate kinase</fullName>
    </submittedName>
</protein>
<keyword evidence="3" id="KW-0547">Nucleotide-binding</keyword>
<feature type="transmembrane region" description="Helical" evidence="8">
    <location>
        <begin position="334"/>
        <end position="351"/>
    </location>
</feature>
<evidence type="ECO:0000256" key="2">
    <source>
        <dbReference type="ARBA" id="ARBA00022692"/>
    </source>
</evidence>
<organism evidence="11 12">
    <name type="scientific">Photobacterium aphoticum</name>
    <dbReference type="NCBI Taxonomy" id="754436"/>
    <lineage>
        <taxon>Bacteria</taxon>
        <taxon>Pseudomonadati</taxon>
        <taxon>Pseudomonadota</taxon>
        <taxon>Gammaproteobacteria</taxon>
        <taxon>Vibrionales</taxon>
        <taxon>Vibrionaceae</taxon>
        <taxon>Photobacterium</taxon>
    </lineage>
</organism>
<feature type="transmembrane region" description="Helical" evidence="8">
    <location>
        <begin position="205"/>
        <end position="226"/>
    </location>
</feature>
<dbReference type="PANTHER" id="PTHR37422:SF13">
    <property type="entry name" value="LIPOPOLYSACCHARIDE BIOSYNTHESIS PROTEIN PA4999-RELATED"/>
    <property type="match status" value="1"/>
</dbReference>
<dbReference type="Pfam" id="PF04932">
    <property type="entry name" value="Wzy_C"/>
    <property type="match status" value="1"/>
</dbReference>
<feature type="transmembrane region" description="Helical" evidence="8">
    <location>
        <begin position="31"/>
        <end position="47"/>
    </location>
</feature>
<dbReference type="InterPro" id="IPR006204">
    <property type="entry name" value="GHMP_kinase_N_dom"/>
</dbReference>
<dbReference type="eggNOG" id="COG2605">
    <property type="taxonomic scope" value="Bacteria"/>
</dbReference>
<dbReference type="InterPro" id="IPR036554">
    <property type="entry name" value="GHMP_kinase_C_sf"/>
</dbReference>
<evidence type="ECO:0000256" key="5">
    <source>
        <dbReference type="ARBA" id="ARBA00022840"/>
    </source>
</evidence>
<dbReference type="eggNOG" id="COG3307">
    <property type="taxonomic scope" value="Bacteria"/>
</dbReference>
<dbReference type="InterPro" id="IPR001174">
    <property type="entry name" value="HddA/FKP"/>
</dbReference>
<feature type="transmembrane region" description="Helical" evidence="8">
    <location>
        <begin position="97"/>
        <end position="114"/>
    </location>
</feature>
<evidence type="ECO:0000259" key="9">
    <source>
        <dbReference type="Pfam" id="PF00288"/>
    </source>
</evidence>
<keyword evidence="7 8" id="KW-0472">Membrane</keyword>
<dbReference type="STRING" id="754436.JCM19237_3633"/>
<dbReference type="InterPro" id="IPR007016">
    <property type="entry name" value="O-antigen_ligase-rel_domated"/>
</dbReference>
<feature type="domain" description="O-antigen ligase-related" evidence="10">
    <location>
        <begin position="62"/>
        <end position="212"/>
    </location>
</feature>
<dbReference type="GO" id="GO:0016020">
    <property type="term" value="C:membrane"/>
    <property type="evidence" value="ECO:0007669"/>
    <property type="project" value="UniProtKB-SubCell"/>
</dbReference>
<dbReference type="GO" id="GO:0016301">
    <property type="term" value="F:kinase activity"/>
    <property type="evidence" value="ECO:0007669"/>
    <property type="project" value="UniProtKB-KW"/>
</dbReference>
<keyword evidence="6 8" id="KW-1133">Transmembrane helix</keyword>
<keyword evidence="5" id="KW-0067">ATP-binding</keyword>
<keyword evidence="4 11" id="KW-0808">Transferase</keyword>
<dbReference type="NCBIfam" id="TIGR03097">
    <property type="entry name" value="PEP_O_lig_1"/>
    <property type="match status" value="1"/>
</dbReference>
<proteinExistence type="predicted"/>
<dbReference type="SUPFAM" id="SSF54211">
    <property type="entry name" value="Ribosomal protein S5 domain 2-like"/>
    <property type="match status" value="1"/>
</dbReference>
<evidence type="ECO:0000256" key="1">
    <source>
        <dbReference type="ARBA" id="ARBA00004141"/>
    </source>
</evidence>
<keyword evidence="2 8" id="KW-0812">Transmembrane</keyword>
<feature type="transmembrane region" description="Helical" evidence="8">
    <location>
        <begin position="54"/>
        <end position="71"/>
    </location>
</feature>
<reference evidence="11 12" key="1">
    <citation type="journal article" date="2014" name="Genome Announc.">
        <title>Draft Genome Sequences of Two Vibrionaceae Species, Vibrio ponticus C121 and Photobacterium aphoticum C119, Isolated as Coral Reef Microbiota.</title>
        <authorList>
            <person name="Al-saari N."/>
            <person name="Meirelles P.M."/>
            <person name="Mino S."/>
            <person name="Suda W."/>
            <person name="Oshima K."/>
            <person name="Hattori M."/>
            <person name="Ohkuma M."/>
            <person name="Thompson F.L."/>
            <person name="Gomez-Gil B."/>
            <person name="Sawabe T."/>
            <person name="Sawabe T."/>
        </authorList>
    </citation>
    <scope>NUCLEOTIDE SEQUENCE [LARGE SCALE GENOMIC DNA]</scope>
    <source>
        <strain evidence="11 12">JCM 19237</strain>
    </source>
</reference>
<comment type="caution">
    <text evidence="11">The sequence shown here is derived from an EMBL/GenBank/DDBJ whole genome shotgun (WGS) entry which is preliminary data.</text>
</comment>
<dbReference type="InterPro" id="IPR020568">
    <property type="entry name" value="Ribosomal_Su5_D2-typ_SF"/>
</dbReference>
<evidence type="ECO:0000256" key="4">
    <source>
        <dbReference type="ARBA" id="ARBA00022777"/>
    </source>
</evidence>
<gene>
    <name evidence="11" type="ORF">JCM19237_3633</name>
</gene>
<evidence type="ECO:0000256" key="8">
    <source>
        <dbReference type="SAM" id="Phobius"/>
    </source>
</evidence>
<dbReference type="Proteomes" id="UP000029227">
    <property type="component" value="Unassembled WGS sequence"/>
</dbReference>
<dbReference type="InterPro" id="IPR017528">
    <property type="entry name" value="CHP03097O-antigen_lig-rel"/>
</dbReference>
<evidence type="ECO:0000256" key="6">
    <source>
        <dbReference type="ARBA" id="ARBA00022989"/>
    </source>
</evidence>
<dbReference type="PRINTS" id="PR00960">
    <property type="entry name" value="LMBPPROTEIN"/>
</dbReference>
<keyword evidence="4 11" id="KW-0418">Kinase</keyword>
<evidence type="ECO:0000256" key="7">
    <source>
        <dbReference type="ARBA" id="ARBA00023136"/>
    </source>
</evidence>
<dbReference type="GO" id="GO:0005524">
    <property type="term" value="F:ATP binding"/>
    <property type="evidence" value="ECO:0007669"/>
    <property type="project" value="UniProtKB-KW"/>
</dbReference>
<feature type="domain" description="GHMP kinase N-terminal" evidence="9">
    <location>
        <begin position="437"/>
        <end position="524"/>
    </location>
</feature>
<comment type="subcellular location">
    <subcellularLocation>
        <location evidence="1">Membrane</location>
        <topology evidence="1">Multi-pass membrane protein</topology>
    </subcellularLocation>
</comment>
<accession>A0A090QPZ5</accession>
<dbReference type="InterPro" id="IPR051533">
    <property type="entry name" value="WaaL-like"/>
</dbReference>
<evidence type="ECO:0000259" key="10">
    <source>
        <dbReference type="Pfam" id="PF04932"/>
    </source>
</evidence>
<feature type="transmembrane region" description="Helical" evidence="8">
    <location>
        <begin position="247"/>
        <end position="277"/>
    </location>
</feature>
<dbReference type="Pfam" id="PF00288">
    <property type="entry name" value="GHMP_kinases_N"/>
    <property type="match status" value="1"/>
</dbReference>
<evidence type="ECO:0000313" key="11">
    <source>
        <dbReference type="EMBL" id="GAL05250.1"/>
    </source>
</evidence>
<dbReference type="AlphaFoldDB" id="A0A090QPZ5"/>
<dbReference type="Gene3D" id="3.30.230.120">
    <property type="match status" value="1"/>
</dbReference>